<evidence type="ECO:0000313" key="2">
    <source>
        <dbReference type="EMBL" id="MDO7846615.1"/>
    </source>
</evidence>
<proteinExistence type="predicted"/>
<dbReference type="RefSeq" id="WP_305011301.1">
    <property type="nucleotide sequence ID" value="NZ_JAUQSX010000004.1"/>
</dbReference>
<gene>
    <name evidence="2" type="ORF">Q5H92_09625</name>
</gene>
<feature type="domain" description="DUF6630" evidence="1">
    <location>
        <begin position="10"/>
        <end position="174"/>
    </location>
</feature>
<accession>A0ABT9A9V0</accession>
<evidence type="ECO:0000313" key="3">
    <source>
        <dbReference type="Proteomes" id="UP001167796"/>
    </source>
</evidence>
<sequence length="175" mass="19016">MTNLPSTDALHRFVQLFTLNDAEATQRVSERLALVLRDPSGYQAQYAEELEERGIAAALPAQELRDLALIDALLSEELLWESDWKDTAADLVYGINETLTQQKQPVQLAEPASGRATVTGPEALDIVQDLAEPAGLAVVLFTLDSDSYALSVVADAQAEEARQLAKELGFGVTVY</sequence>
<dbReference type="EMBL" id="JAUQSX010000004">
    <property type="protein sequence ID" value="MDO7846615.1"/>
    <property type="molecule type" value="Genomic_DNA"/>
</dbReference>
<name>A0ABT9A9V0_9BACT</name>
<dbReference type="InterPro" id="IPR046582">
    <property type="entry name" value="DUF6630"/>
</dbReference>
<keyword evidence="3" id="KW-1185">Reference proteome</keyword>
<evidence type="ECO:0000259" key="1">
    <source>
        <dbReference type="Pfam" id="PF20335"/>
    </source>
</evidence>
<dbReference type="Pfam" id="PF20335">
    <property type="entry name" value="DUF6630"/>
    <property type="match status" value="1"/>
</dbReference>
<protein>
    <recommendedName>
        <fullName evidence="1">DUF6630 domain-containing protein</fullName>
    </recommendedName>
</protein>
<comment type="caution">
    <text evidence="2">The sequence shown here is derived from an EMBL/GenBank/DDBJ whole genome shotgun (WGS) entry which is preliminary data.</text>
</comment>
<reference evidence="2" key="1">
    <citation type="submission" date="2023-07" db="EMBL/GenBank/DDBJ databases">
        <authorList>
            <person name="Kim M.K."/>
        </authorList>
    </citation>
    <scope>NUCLEOTIDE SEQUENCE</scope>
    <source>
        <strain evidence="2">M29</strain>
    </source>
</reference>
<dbReference type="Proteomes" id="UP001167796">
    <property type="component" value="Unassembled WGS sequence"/>
</dbReference>
<organism evidence="2 3">
    <name type="scientific">Hymenobacter mellowenesis</name>
    <dbReference type="NCBI Taxonomy" id="3063995"/>
    <lineage>
        <taxon>Bacteria</taxon>
        <taxon>Pseudomonadati</taxon>
        <taxon>Bacteroidota</taxon>
        <taxon>Cytophagia</taxon>
        <taxon>Cytophagales</taxon>
        <taxon>Hymenobacteraceae</taxon>
        <taxon>Hymenobacter</taxon>
    </lineage>
</organism>